<dbReference type="CDD" id="cd04878">
    <property type="entry name" value="ACT_AHAS"/>
    <property type="match status" value="1"/>
</dbReference>
<dbReference type="PROSITE" id="PS51671">
    <property type="entry name" value="ACT"/>
    <property type="match status" value="1"/>
</dbReference>
<dbReference type="GO" id="GO:0009099">
    <property type="term" value="P:L-valine biosynthetic process"/>
    <property type="evidence" value="ECO:0007669"/>
    <property type="project" value="UniProtKB-UniRule"/>
</dbReference>
<comment type="similarity">
    <text evidence="3 6">Belongs to the acetolactate synthase small subunit family.</text>
</comment>
<evidence type="ECO:0000256" key="3">
    <source>
        <dbReference type="ARBA" id="ARBA00006341"/>
    </source>
</evidence>
<evidence type="ECO:0000256" key="6">
    <source>
        <dbReference type="RuleBase" id="RU368092"/>
    </source>
</evidence>
<dbReference type="Pfam" id="PF10369">
    <property type="entry name" value="ALS_ss_C"/>
    <property type="match status" value="1"/>
</dbReference>
<dbReference type="NCBIfam" id="NF008864">
    <property type="entry name" value="PRK11895.1"/>
    <property type="match status" value="1"/>
</dbReference>
<evidence type="ECO:0000256" key="4">
    <source>
        <dbReference type="ARBA" id="ARBA00022605"/>
    </source>
</evidence>
<keyword evidence="5 6" id="KW-0100">Branched-chain amino acid biosynthesis</keyword>
<gene>
    <name evidence="8" type="ORF">DRJ31_08670</name>
</gene>
<dbReference type="InterPro" id="IPR045865">
    <property type="entry name" value="ACT-like_dom_sf"/>
</dbReference>
<dbReference type="InterPro" id="IPR054480">
    <property type="entry name" value="AHAS_small-like_ACT"/>
</dbReference>
<evidence type="ECO:0000256" key="1">
    <source>
        <dbReference type="ARBA" id="ARBA00004974"/>
    </source>
</evidence>
<dbReference type="Proteomes" id="UP000278475">
    <property type="component" value="Unassembled WGS sequence"/>
</dbReference>
<comment type="function">
    <text evidence="6">Catalyzes the conversion of 2 pyruvate molecules into acetolactate in the first common step of the biosynthetic pathway of the branched-amino acids such as leucine, isoleucine, and valine.</text>
</comment>
<keyword evidence="6" id="KW-0808">Transferase</keyword>
<dbReference type="InterPro" id="IPR019455">
    <property type="entry name" value="Acetolactate_synth_ssu_C"/>
</dbReference>
<dbReference type="InterPro" id="IPR004789">
    <property type="entry name" value="Acetalactate_synth_ssu"/>
</dbReference>
<comment type="catalytic activity">
    <reaction evidence="6">
        <text>2 pyruvate + H(+) = (2S)-2-acetolactate + CO2</text>
        <dbReference type="Rhea" id="RHEA:25249"/>
        <dbReference type="ChEBI" id="CHEBI:15361"/>
        <dbReference type="ChEBI" id="CHEBI:15378"/>
        <dbReference type="ChEBI" id="CHEBI:16526"/>
        <dbReference type="ChEBI" id="CHEBI:58476"/>
        <dbReference type="EC" id="2.2.1.6"/>
    </reaction>
</comment>
<dbReference type="InterPro" id="IPR027271">
    <property type="entry name" value="Acetolactate_synth/TF_NikR_C"/>
</dbReference>
<dbReference type="PANTHER" id="PTHR30239:SF0">
    <property type="entry name" value="ACETOLACTATE SYNTHASE SMALL SUBUNIT 1, CHLOROPLASTIC"/>
    <property type="match status" value="1"/>
</dbReference>
<dbReference type="GO" id="GO:0009097">
    <property type="term" value="P:isoleucine biosynthetic process"/>
    <property type="evidence" value="ECO:0007669"/>
    <property type="project" value="UniProtKB-UniRule"/>
</dbReference>
<dbReference type="AlphaFoldDB" id="A0A497EMS8"/>
<dbReference type="FunFam" id="3.30.70.260:FF:000001">
    <property type="entry name" value="Acetolactate synthase, small subunit"/>
    <property type="match status" value="1"/>
</dbReference>
<dbReference type="PANTHER" id="PTHR30239">
    <property type="entry name" value="ACETOLACTATE SYNTHASE SMALL SUBUNIT"/>
    <property type="match status" value="1"/>
</dbReference>
<comment type="pathway">
    <text evidence="2 6">Amino-acid biosynthesis; L-valine biosynthesis; L-valine from pyruvate: step 1/4.</text>
</comment>
<evidence type="ECO:0000259" key="7">
    <source>
        <dbReference type="PROSITE" id="PS51671"/>
    </source>
</evidence>
<dbReference type="EMBL" id="QMQV01000119">
    <property type="protein sequence ID" value="RLE47564.1"/>
    <property type="molecule type" value="Genomic_DNA"/>
</dbReference>
<dbReference type="GO" id="GO:0003984">
    <property type="term" value="F:acetolactate synthase activity"/>
    <property type="evidence" value="ECO:0007669"/>
    <property type="project" value="UniProtKB-UniRule"/>
</dbReference>
<comment type="pathway">
    <text evidence="1 6">Amino-acid biosynthesis; L-isoleucine biosynthesis; L-isoleucine from 2-oxobutanoate: step 1/4.</text>
</comment>
<dbReference type="InterPro" id="IPR039557">
    <property type="entry name" value="AHAS_ACT"/>
</dbReference>
<accession>A0A497EMS8</accession>
<dbReference type="Pfam" id="PF22629">
    <property type="entry name" value="ACT_AHAS_ss"/>
    <property type="match status" value="1"/>
</dbReference>
<feature type="domain" description="ACT" evidence="7">
    <location>
        <begin position="8"/>
        <end position="82"/>
    </location>
</feature>
<evidence type="ECO:0000256" key="2">
    <source>
        <dbReference type="ARBA" id="ARBA00005025"/>
    </source>
</evidence>
<dbReference type="Gene3D" id="3.30.70.1150">
    <property type="entry name" value="ACT-like. Chain A, domain 2"/>
    <property type="match status" value="1"/>
</dbReference>
<dbReference type="NCBIfam" id="TIGR00119">
    <property type="entry name" value="acolac_sm"/>
    <property type="match status" value="1"/>
</dbReference>
<dbReference type="FunFam" id="3.30.70.1150:FF:000001">
    <property type="entry name" value="Acetolactate synthase small subunit"/>
    <property type="match status" value="1"/>
</dbReference>
<organism evidence="8 9">
    <name type="scientific">Thermoproteota archaeon</name>
    <dbReference type="NCBI Taxonomy" id="2056631"/>
    <lineage>
        <taxon>Archaea</taxon>
        <taxon>Thermoproteota</taxon>
    </lineage>
</organism>
<evidence type="ECO:0000313" key="9">
    <source>
        <dbReference type="Proteomes" id="UP000278475"/>
    </source>
</evidence>
<dbReference type="GO" id="GO:1990610">
    <property type="term" value="F:acetolactate synthase regulator activity"/>
    <property type="evidence" value="ECO:0007669"/>
    <property type="project" value="UniProtKB-UniRule"/>
</dbReference>
<dbReference type="GO" id="GO:0005829">
    <property type="term" value="C:cytosol"/>
    <property type="evidence" value="ECO:0007669"/>
    <property type="project" value="TreeGrafter"/>
</dbReference>
<name>A0A497EMS8_9CREN</name>
<protein>
    <recommendedName>
        <fullName evidence="6">Acetolactate synthase small subunit</fullName>
        <shortName evidence="6">AHAS</shortName>
        <shortName evidence="6">ALS</shortName>
        <ecNumber evidence="6">2.2.1.6</ecNumber>
    </recommendedName>
    <alternativeName>
        <fullName evidence="6">Acetohydroxy-acid synthase small subunit</fullName>
    </alternativeName>
</protein>
<dbReference type="EC" id="2.2.1.6" evidence="6"/>
<comment type="subunit">
    <text evidence="6">Dimer of large and small chains.</text>
</comment>
<proteinExistence type="inferred from homology"/>
<dbReference type="UniPathway" id="UPA00049">
    <property type="reaction ID" value="UER00059"/>
</dbReference>
<dbReference type="InterPro" id="IPR002912">
    <property type="entry name" value="ACT_dom"/>
</dbReference>
<sequence length="170" mass="19224">MAEEKLHYISALVEDKPGVMFRITSLIRRRAFNIDSIAVGPTEHEGISRLTMTIRGDERIVEQVIKQLAKLVDVIKISEIRPEESVVRELALVKVHVRDHTARNDIIQYVNIFRGRIVDVAPHSMIIEIVGDEDKVNAFVNLMKEFGIEELAKTGVVAMSRGVKSIKPKE</sequence>
<reference evidence="8 9" key="1">
    <citation type="submission" date="2018-06" db="EMBL/GenBank/DDBJ databases">
        <title>Extensive metabolic versatility and redundancy in microbially diverse, dynamic hydrothermal sediments.</title>
        <authorList>
            <person name="Dombrowski N."/>
            <person name="Teske A."/>
            <person name="Baker B.J."/>
        </authorList>
    </citation>
    <scope>NUCLEOTIDE SEQUENCE [LARGE SCALE GENOMIC DNA]</scope>
    <source>
        <strain evidence="8">B66_G16</strain>
    </source>
</reference>
<comment type="caution">
    <text evidence="8">The sequence shown here is derived from an EMBL/GenBank/DDBJ whole genome shotgun (WGS) entry which is preliminary data.</text>
</comment>
<evidence type="ECO:0000256" key="5">
    <source>
        <dbReference type="ARBA" id="ARBA00023304"/>
    </source>
</evidence>
<evidence type="ECO:0000313" key="8">
    <source>
        <dbReference type="EMBL" id="RLE47564.1"/>
    </source>
</evidence>
<dbReference type="Gene3D" id="3.30.70.260">
    <property type="match status" value="1"/>
</dbReference>
<keyword evidence="4 6" id="KW-0028">Amino-acid biosynthesis</keyword>
<dbReference type="SUPFAM" id="SSF55021">
    <property type="entry name" value="ACT-like"/>
    <property type="match status" value="2"/>
</dbReference>
<dbReference type="UniPathway" id="UPA00047">
    <property type="reaction ID" value="UER00055"/>
</dbReference>